<evidence type="ECO:0000256" key="4">
    <source>
        <dbReference type="ARBA" id="ARBA00022737"/>
    </source>
</evidence>
<name>A0A3N0YL44_ANAGA</name>
<reference evidence="8 9" key="1">
    <citation type="submission" date="2018-10" db="EMBL/GenBank/DDBJ databases">
        <title>Genome assembly for a Yunnan-Guizhou Plateau 3E fish, Anabarilius grahami (Regan), and its evolutionary and genetic applications.</title>
        <authorList>
            <person name="Jiang W."/>
        </authorList>
    </citation>
    <scope>NUCLEOTIDE SEQUENCE [LARGE SCALE GENOMIC DNA]</scope>
    <source>
        <strain evidence="8">AG-KIZ</strain>
        <tissue evidence="8">Muscle</tissue>
    </source>
</reference>
<dbReference type="PANTHER" id="PTHR45785:SF2">
    <property type="entry name" value="COMPLEMENT FACTOR H-RELATED"/>
    <property type="match status" value="1"/>
</dbReference>
<comment type="caution">
    <text evidence="8">The sequence shown here is derived from an EMBL/GenBank/DDBJ whole genome shotgun (WGS) entry which is preliminary data.</text>
</comment>
<dbReference type="Gene3D" id="2.10.70.10">
    <property type="entry name" value="Complement Module, domain 1"/>
    <property type="match status" value="4"/>
</dbReference>
<dbReference type="InterPro" id="IPR051503">
    <property type="entry name" value="ComplSys_Reg/VirEntry_Med"/>
</dbReference>
<evidence type="ECO:0000256" key="6">
    <source>
        <dbReference type="PROSITE-ProRule" id="PRU00302"/>
    </source>
</evidence>
<dbReference type="OrthoDB" id="6480633at2759"/>
<dbReference type="AlphaFoldDB" id="A0A3N0YL44"/>
<dbReference type="SMART" id="SM00032">
    <property type="entry name" value="CCP"/>
    <property type="match status" value="4"/>
</dbReference>
<feature type="disulfide bond" evidence="6">
    <location>
        <begin position="281"/>
        <end position="324"/>
    </location>
</feature>
<dbReference type="Proteomes" id="UP000281406">
    <property type="component" value="Unassembled WGS sequence"/>
</dbReference>
<evidence type="ECO:0000256" key="1">
    <source>
        <dbReference type="ARBA" id="ARBA00004328"/>
    </source>
</evidence>
<feature type="disulfide bond" evidence="6">
    <location>
        <begin position="127"/>
        <end position="154"/>
    </location>
</feature>
<sequence length="355" mass="39127">MGARSVHQLYPSKSFIQGPFEVASFEHIGLERPFNMAAMTVFTLKCPSESNISRLKRTVGLDWSEVYVRYMLAGQIKERWCRDQGWDGRDPVCEVVKCEAPPTIENGQLDEEPKDNYDYSQVVSYKCNSGLSLIGSSTLLCSEDGTFKPDPPKCSDGCPKPEILHATRIGGKSPPYKLGNFIDYKCEDGYTMKGDYHIVCSAEGWNPDPPKCIGPCGKPVFEGHVILTAEFRSKTIFPLGSKVTVECMTGYEPVDSTVSKSVTCEETNWTELLLTCKVVECKAPPTIENGQLDEEPQDSYDYSQVVYYKCNSGFTLTGSPKLNCSEDGTFKPEPPNCLGIIVGSVFGVLGKSQSG</sequence>
<keyword evidence="3" id="KW-0732">Signal</keyword>
<keyword evidence="8" id="KW-0675">Receptor</keyword>
<comment type="caution">
    <text evidence="6">Lacks conserved residue(s) required for the propagation of feature annotation.</text>
</comment>
<keyword evidence="5 6" id="KW-1015">Disulfide bond</keyword>
<dbReference type="SUPFAM" id="SSF57535">
    <property type="entry name" value="Complement control module/SCR domain"/>
    <property type="match status" value="4"/>
</dbReference>
<dbReference type="PANTHER" id="PTHR45785">
    <property type="entry name" value="COMPLEMENT FACTOR H-RELATED"/>
    <property type="match status" value="1"/>
</dbReference>
<dbReference type="InterPro" id="IPR000436">
    <property type="entry name" value="Sushi_SCR_CCP_dom"/>
</dbReference>
<evidence type="ECO:0000259" key="7">
    <source>
        <dbReference type="PROSITE" id="PS50923"/>
    </source>
</evidence>
<keyword evidence="2 6" id="KW-0768">Sushi</keyword>
<keyword evidence="9" id="KW-1185">Reference proteome</keyword>
<evidence type="ECO:0000313" key="9">
    <source>
        <dbReference type="Proteomes" id="UP000281406"/>
    </source>
</evidence>
<organism evidence="8 9">
    <name type="scientific">Anabarilius grahami</name>
    <name type="common">Kanglang fish</name>
    <name type="synonym">Barilius grahami</name>
    <dbReference type="NCBI Taxonomy" id="495550"/>
    <lineage>
        <taxon>Eukaryota</taxon>
        <taxon>Metazoa</taxon>
        <taxon>Chordata</taxon>
        <taxon>Craniata</taxon>
        <taxon>Vertebrata</taxon>
        <taxon>Euteleostomi</taxon>
        <taxon>Actinopterygii</taxon>
        <taxon>Neopterygii</taxon>
        <taxon>Teleostei</taxon>
        <taxon>Ostariophysi</taxon>
        <taxon>Cypriniformes</taxon>
        <taxon>Xenocyprididae</taxon>
        <taxon>Xenocypridinae</taxon>
        <taxon>Xenocypridinae incertae sedis</taxon>
        <taxon>Anabarilius</taxon>
    </lineage>
</organism>
<evidence type="ECO:0000256" key="3">
    <source>
        <dbReference type="ARBA" id="ARBA00022729"/>
    </source>
</evidence>
<dbReference type="EMBL" id="RJVU01036174">
    <property type="protein sequence ID" value="ROL46897.1"/>
    <property type="molecule type" value="Genomic_DNA"/>
</dbReference>
<feature type="domain" description="Sushi" evidence="7">
    <location>
        <begin position="96"/>
        <end position="156"/>
    </location>
</feature>
<comment type="subcellular location">
    <subcellularLocation>
        <location evidence="1">Virion</location>
    </subcellularLocation>
</comment>
<keyword evidence="4" id="KW-0677">Repeat</keyword>
<dbReference type="FunFam" id="2.10.70.10:FF:000014">
    <property type="entry name" value="Membrane cofactor protein"/>
    <property type="match status" value="2"/>
</dbReference>
<dbReference type="PROSITE" id="PS50923">
    <property type="entry name" value="SUSHI"/>
    <property type="match status" value="3"/>
</dbReference>
<dbReference type="Pfam" id="PF00084">
    <property type="entry name" value="Sushi"/>
    <property type="match status" value="4"/>
</dbReference>
<evidence type="ECO:0000256" key="5">
    <source>
        <dbReference type="ARBA" id="ARBA00023157"/>
    </source>
</evidence>
<dbReference type="InterPro" id="IPR035976">
    <property type="entry name" value="Sushi/SCR/CCP_sf"/>
</dbReference>
<proteinExistence type="predicted"/>
<feature type="disulfide bond" evidence="6">
    <location>
        <begin position="98"/>
        <end position="141"/>
    </location>
</feature>
<dbReference type="CDD" id="cd00033">
    <property type="entry name" value="CCP"/>
    <property type="match status" value="4"/>
</dbReference>
<evidence type="ECO:0000256" key="2">
    <source>
        <dbReference type="ARBA" id="ARBA00022659"/>
    </source>
</evidence>
<protein>
    <submittedName>
        <fullName evidence="8">Complement component receptor 1-like protein</fullName>
    </submittedName>
</protein>
<feature type="domain" description="Sushi" evidence="7">
    <location>
        <begin position="279"/>
        <end position="339"/>
    </location>
</feature>
<feature type="domain" description="Sushi" evidence="7">
    <location>
        <begin position="157"/>
        <end position="214"/>
    </location>
</feature>
<accession>A0A3N0YL44</accession>
<gene>
    <name evidence="8" type="ORF">DPX16_20549</name>
</gene>
<evidence type="ECO:0000313" key="8">
    <source>
        <dbReference type="EMBL" id="ROL46897.1"/>
    </source>
</evidence>
<feature type="disulfide bond" evidence="6">
    <location>
        <begin position="310"/>
        <end position="337"/>
    </location>
</feature>